<reference evidence="9 10" key="1">
    <citation type="submission" date="2024-02" db="EMBL/GenBank/DDBJ databases">
        <authorList>
            <person name="Vignale AGUSTIN F."/>
            <person name="Sosa J E."/>
            <person name="Modenutti C."/>
        </authorList>
    </citation>
    <scope>NUCLEOTIDE SEQUENCE [LARGE SCALE GENOMIC DNA]</scope>
</reference>
<organism evidence="9 10">
    <name type="scientific">Ilex paraguariensis</name>
    <name type="common">yerba mate</name>
    <dbReference type="NCBI Taxonomy" id="185542"/>
    <lineage>
        <taxon>Eukaryota</taxon>
        <taxon>Viridiplantae</taxon>
        <taxon>Streptophyta</taxon>
        <taxon>Embryophyta</taxon>
        <taxon>Tracheophyta</taxon>
        <taxon>Spermatophyta</taxon>
        <taxon>Magnoliopsida</taxon>
        <taxon>eudicotyledons</taxon>
        <taxon>Gunneridae</taxon>
        <taxon>Pentapetalae</taxon>
        <taxon>asterids</taxon>
        <taxon>campanulids</taxon>
        <taxon>Aquifoliales</taxon>
        <taxon>Aquifoliaceae</taxon>
        <taxon>Ilex</taxon>
    </lineage>
</organism>
<dbReference type="SUPFAM" id="SSF51206">
    <property type="entry name" value="cAMP-binding domain-like"/>
    <property type="match status" value="1"/>
</dbReference>
<keyword evidence="2 7" id="KW-0631">Potassium channel</keyword>
<keyword evidence="3 7" id="KW-0851">Voltage-gated channel</keyword>
<dbReference type="GO" id="GO:0034702">
    <property type="term" value="C:monoatomic ion channel complex"/>
    <property type="evidence" value="ECO:0007669"/>
    <property type="project" value="UniProtKB-KW"/>
</dbReference>
<dbReference type="Gene3D" id="2.60.120.10">
    <property type="entry name" value="Jelly Rolls"/>
    <property type="match status" value="1"/>
</dbReference>
<keyword evidence="7" id="KW-0406">Ion transport</keyword>
<feature type="domain" description="Cyclic nucleotide-binding" evidence="8">
    <location>
        <begin position="106"/>
        <end position="177"/>
    </location>
</feature>
<comment type="domain">
    <text evidence="7">The segment S4 is probably the voltage-sensor and is characterized by a series of positively charged amino acids. The pore-forming region H5 is enclosed by the transmembrane segments S5 and S6 in the Shaker-type (1P/6TM) and contains the GYGD signature motif which seems to be involved in potassium selectivity.</text>
</comment>
<dbReference type="InterPro" id="IPR014710">
    <property type="entry name" value="RmlC-like_jellyroll"/>
</dbReference>
<evidence type="ECO:0000256" key="4">
    <source>
        <dbReference type="ARBA" id="ARBA00022958"/>
    </source>
</evidence>
<name>A0ABC8U1P4_9AQUA</name>
<dbReference type="EMBL" id="CAUOFW020006680">
    <property type="protein sequence ID" value="CAK9175689.1"/>
    <property type="molecule type" value="Genomic_DNA"/>
</dbReference>
<keyword evidence="7" id="KW-0813">Transport</keyword>
<comment type="subcellular location">
    <subcellularLocation>
        <location evidence="7">Membrane</location>
        <topology evidence="7">Multi-pass membrane protein</topology>
    </subcellularLocation>
</comment>
<evidence type="ECO:0000256" key="6">
    <source>
        <dbReference type="PROSITE-ProRule" id="PRU00023"/>
    </source>
</evidence>
<dbReference type="SMART" id="SM00248">
    <property type="entry name" value="ANK"/>
    <property type="match status" value="3"/>
</dbReference>
<evidence type="ECO:0000256" key="1">
    <source>
        <dbReference type="ARBA" id="ARBA00022538"/>
    </source>
</evidence>
<evidence type="ECO:0000256" key="3">
    <source>
        <dbReference type="ARBA" id="ARBA00022882"/>
    </source>
</evidence>
<keyword evidence="5 7" id="KW-0407">Ion channel</keyword>
<evidence type="ECO:0000256" key="7">
    <source>
        <dbReference type="RuleBase" id="RU369015"/>
    </source>
</evidence>
<evidence type="ECO:0000313" key="10">
    <source>
        <dbReference type="Proteomes" id="UP001642360"/>
    </source>
</evidence>
<keyword evidence="7" id="KW-1133">Transmembrane helix</keyword>
<evidence type="ECO:0000256" key="5">
    <source>
        <dbReference type="ARBA" id="ARBA00023303"/>
    </source>
</evidence>
<dbReference type="InterPro" id="IPR000595">
    <property type="entry name" value="cNMP-bd_dom"/>
</dbReference>
<dbReference type="PROSITE" id="PS50088">
    <property type="entry name" value="ANK_REPEAT"/>
    <property type="match status" value="1"/>
</dbReference>
<dbReference type="InterPro" id="IPR036770">
    <property type="entry name" value="Ankyrin_rpt-contain_sf"/>
</dbReference>
<dbReference type="AlphaFoldDB" id="A0ABC8U1P4"/>
<accession>A0ABC8U1P4</accession>
<dbReference type="SUPFAM" id="SSF48403">
    <property type="entry name" value="Ankyrin repeat"/>
    <property type="match status" value="1"/>
</dbReference>
<dbReference type="PROSITE" id="PS50297">
    <property type="entry name" value="ANK_REP_REGION"/>
    <property type="match status" value="1"/>
</dbReference>
<dbReference type="InterPro" id="IPR045319">
    <property type="entry name" value="KAT/AKT"/>
</dbReference>
<dbReference type="Gene3D" id="1.25.40.20">
    <property type="entry name" value="Ankyrin repeat-containing domain"/>
    <property type="match status" value="1"/>
</dbReference>
<dbReference type="Gene3D" id="1.10.287.630">
    <property type="entry name" value="Helix hairpin bin"/>
    <property type="match status" value="1"/>
</dbReference>
<feature type="repeat" description="ANK" evidence="6">
    <location>
        <begin position="214"/>
        <end position="246"/>
    </location>
</feature>
<dbReference type="GO" id="GO:0005249">
    <property type="term" value="F:voltage-gated potassium channel activity"/>
    <property type="evidence" value="ECO:0007669"/>
    <property type="project" value="UniProtKB-UniRule"/>
</dbReference>
<dbReference type="SMART" id="SM00100">
    <property type="entry name" value="cNMP"/>
    <property type="match status" value="1"/>
</dbReference>
<dbReference type="InterPro" id="IPR002110">
    <property type="entry name" value="Ankyrin_rpt"/>
</dbReference>
<dbReference type="CDD" id="cd00038">
    <property type="entry name" value="CAP_ED"/>
    <property type="match status" value="1"/>
</dbReference>
<comment type="caution">
    <text evidence="7">Lacks conserved residue(s) required for the propagation of feature annotation.</text>
</comment>
<comment type="function">
    <text evidence="7">Potassium channel.</text>
</comment>
<comment type="similarity">
    <text evidence="7">Belongs to the potassium channel family. Plant (TC 1.A.1.4) subfamily.</text>
</comment>
<feature type="transmembrane region" description="Helical" evidence="7">
    <location>
        <begin position="6"/>
        <end position="29"/>
    </location>
</feature>
<dbReference type="Proteomes" id="UP001642360">
    <property type="component" value="Unassembled WGS sequence"/>
</dbReference>
<dbReference type="PRINTS" id="PR01415">
    <property type="entry name" value="ANKYRIN"/>
</dbReference>
<keyword evidence="7" id="KW-0812">Transmembrane</keyword>
<dbReference type="PROSITE" id="PS50042">
    <property type="entry name" value="CNMP_BINDING_3"/>
    <property type="match status" value="1"/>
</dbReference>
<comment type="subunit">
    <text evidence="7">The potassium channel is composed of a homo- or heterotetrameric complex of pore-forming subunits.</text>
</comment>
<evidence type="ECO:0000313" key="9">
    <source>
        <dbReference type="EMBL" id="CAK9175689.1"/>
    </source>
</evidence>
<keyword evidence="7" id="KW-0472">Membrane</keyword>
<dbReference type="Pfam" id="PF00027">
    <property type="entry name" value="cNMP_binding"/>
    <property type="match status" value="1"/>
</dbReference>
<dbReference type="PANTHER" id="PTHR45743:SF21">
    <property type="entry name" value="POTASSIUM CHANNEL AKT2_3"/>
    <property type="match status" value="1"/>
</dbReference>
<dbReference type="Pfam" id="PF12796">
    <property type="entry name" value="Ank_2"/>
    <property type="match status" value="1"/>
</dbReference>
<proteinExistence type="inferred from homology"/>
<keyword evidence="4 7" id="KW-0630">Potassium</keyword>
<evidence type="ECO:0000259" key="8">
    <source>
        <dbReference type="PROSITE" id="PS50042"/>
    </source>
</evidence>
<comment type="caution">
    <text evidence="9">The sequence shown here is derived from an EMBL/GenBank/DDBJ whole genome shotgun (WGS) entry which is preliminary data.</text>
</comment>
<keyword evidence="1 7" id="KW-0633">Potassium transport</keyword>
<sequence length="402" mass="45376">MEMIFIIFYMLFNLGLTSYIVGNMTNLVVKGTRRTMEFRNSIEAASDFVRQNRLPPTLKDQILAYMCLRFKAENLNQQQLIEQLPKSLCTNIRQHLFLPTVEKVYLFKGVSMEILLLLVADMKAEYIPPREDVILQNEAPDDIYIIVSGELEMIEGEMGKERVIWSLKSGDMFGEVADDPNMSINLLTVASTGNAAFLDELLKAKLDPDIGDSKGRTPLHIAASKGHEECVSVLLKHACNIHLQADVDGNTAMWDAIAAKYHSIFRMLYHYASISDPYTAGDLLCTAAKRNDLKLLVINGADVNYTTDGKLPSVNLDEMLQKREVGHWITMPDTTLDQVAFRRHKEEQEYCNVGRSKRPCSSRVSIYRGHPLVRRETCYTEAGRLIRLPNSPVELKSIAGTV</sequence>
<dbReference type="InterPro" id="IPR018490">
    <property type="entry name" value="cNMP-bd_dom_sf"/>
</dbReference>
<protein>
    <recommendedName>
        <fullName evidence="7">Potassium channel</fullName>
    </recommendedName>
</protein>
<gene>
    <name evidence="9" type="ORF">ILEXP_LOCUS45498</name>
</gene>
<keyword evidence="10" id="KW-1185">Reference proteome</keyword>
<evidence type="ECO:0000256" key="2">
    <source>
        <dbReference type="ARBA" id="ARBA00022826"/>
    </source>
</evidence>
<keyword evidence="6" id="KW-0040">ANK repeat</keyword>
<dbReference type="PANTHER" id="PTHR45743">
    <property type="entry name" value="POTASSIUM CHANNEL AKT1"/>
    <property type="match status" value="1"/>
</dbReference>